<dbReference type="EMBL" id="UYRW01003919">
    <property type="protein sequence ID" value="VDM91805.1"/>
    <property type="molecule type" value="Genomic_DNA"/>
</dbReference>
<dbReference type="OrthoDB" id="17912at2759"/>
<dbReference type="Gene3D" id="3.80.10.10">
    <property type="entry name" value="Ribonuclease Inhibitor"/>
    <property type="match status" value="1"/>
</dbReference>
<dbReference type="InterPro" id="IPR032675">
    <property type="entry name" value="LRR_dom_sf"/>
</dbReference>
<dbReference type="PANTHER" id="PTHR48051:SF52">
    <property type="entry name" value="LEUCINE-RICH REPEAT PROTEIN 1"/>
    <property type="match status" value="1"/>
</dbReference>
<dbReference type="SMART" id="SM00369">
    <property type="entry name" value="LRR_TYP"/>
    <property type="match status" value="4"/>
</dbReference>
<evidence type="ECO:0000256" key="3">
    <source>
        <dbReference type="ARBA" id="ARBA00023242"/>
    </source>
</evidence>
<dbReference type="InterPro" id="IPR041076">
    <property type="entry name" value="DUF5614"/>
</dbReference>
<sequence>MQLRCSVLIVPRTLLTSKLRQRYSNGILILRRSKVSEISEFELVLITHQNRNGQLLYITRGSVERIFSAKIQWGSVTIEMNNPSVLICIKEASVPALRNFISKLQKISKGEEVILDEGKEVTSNDFASFRKRLVMTSKKQYREHKLGFPSYLQELIMSNIGLASVDSRWFGATSLHRLDLSGNKLGRSDTFGIKFLNIVRLRHLKVLVLADNEIQDISDDLWNALPENLLSLDLSNNQISYLSPCCTRFPQMTHLSLSHNRIEELPRTINRLTKLKCLDISWNRMKFLPSEIKDLSLEMIDVTAYSCEEKLQIQDILDQLLQRVNSLVKVGSLFEYAAAAILNYGISTVSLPKSLCLMIQQAVENCKCNSGKNYRFYPASTVTARYFVDDARSLAFTTISKGHDYRVILQDIEMMLMFIESSDSAEDPKQIWKNKIHQIESLLLEADIFFHDVEGIGKYKKKLKTEMKFLTALKDLPINELKKYLDTSNITHLRDLLDVAKKRSCCAFYKSFAVLQRKSKREIDLIVDDGATWVKVVSRNVRGLAMDFIGASGSSNRSVIEQAQDYIEMAQIHLHFFKMPKIIFEFMHGVPDLLQYKLESFGIEVVGDM</sequence>
<feature type="domain" description="DUF5614" evidence="4">
    <location>
        <begin position="434"/>
        <end position="609"/>
    </location>
</feature>
<dbReference type="Pfam" id="PF18474">
    <property type="entry name" value="DUF5614"/>
    <property type="match status" value="1"/>
</dbReference>
<organism evidence="8">
    <name type="scientific">Onchocerca ochengi</name>
    <name type="common">Filarial nematode worm</name>
    <dbReference type="NCBI Taxonomy" id="42157"/>
    <lineage>
        <taxon>Eukaryota</taxon>
        <taxon>Metazoa</taxon>
        <taxon>Ecdysozoa</taxon>
        <taxon>Nematoda</taxon>
        <taxon>Chromadorea</taxon>
        <taxon>Rhabditida</taxon>
        <taxon>Spirurina</taxon>
        <taxon>Spiruromorpha</taxon>
        <taxon>Filarioidea</taxon>
        <taxon>Onchocercidae</taxon>
        <taxon>Onchocerca</taxon>
    </lineage>
</organism>
<dbReference type="AlphaFoldDB" id="A0A182EL51"/>
<dbReference type="Pfam" id="PF13855">
    <property type="entry name" value="LRR_8"/>
    <property type="match status" value="1"/>
</dbReference>
<proteinExistence type="predicted"/>
<dbReference type="SUPFAM" id="SSF52058">
    <property type="entry name" value="L domain-like"/>
    <property type="match status" value="1"/>
</dbReference>
<dbReference type="InterPro" id="IPR057437">
    <property type="entry name" value="PIF1/LRR1_PH"/>
</dbReference>
<evidence type="ECO:0000259" key="5">
    <source>
        <dbReference type="Pfam" id="PF25344"/>
    </source>
</evidence>
<keyword evidence="7" id="KW-1185">Reference proteome</keyword>
<keyword evidence="1" id="KW-0433">Leucine-rich repeat</keyword>
<evidence type="ECO:0000256" key="2">
    <source>
        <dbReference type="ARBA" id="ARBA00022737"/>
    </source>
</evidence>
<dbReference type="GO" id="GO:0005737">
    <property type="term" value="C:cytoplasm"/>
    <property type="evidence" value="ECO:0007669"/>
    <property type="project" value="TreeGrafter"/>
</dbReference>
<dbReference type="InterPro" id="IPR050216">
    <property type="entry name" value="LRR_domain-containing"/>
</dbReference>
<dbReference type="WBParaSite" id="nOo.2.0.1.t08840-RA">
    <property type="protein sequence ID" value="nOo.2.0.1.t08840-RA"/>
    <property type="gene ID" value="nOo.2.0.1.g08840"/>
</dbReference>
<dbReference type="Pfam" id="PF25344">
    <property type="entry name" value="PH_LRR1"/>
    <property type="match status" value="1"/>
</dbReference>
<dbReference type="STRING" id="42157.A0A182EL51"/>
<feature type="domain" description="PIF1/LRR1 pleckstrin homology" evidence="5">
    <location>
        <begin position="1"/>
        <end position="116"/>
    </location>
</feature>
<reference evidence="6 7" key="2">
    <citation type="submission" date="2018-08" db="EMBL/GenBank/DDBJ databases">
        <authorList>
            <person name="Laetsch R D."/>
            <person name="Stevens L."/>
            <person name="Kumar S."/>
            <person name="Blaxter L. M."/>
        </authorList>
    </citation>
    <scope>NUCLEOTIDE SEQUENCE [LARGE SCALE GENOMIC DNA]</scope>
</reference>
<dbReference type="Proteomes" id="UP000271087">
    <property type="component" value="Unassembled WGS sequence"/>
</dbReference>
<evidence type="ECO:0000259" key="4">
    <source>
        <dbReference type="Pfam" id="PF18474"/>
    </source>
</evidence>
<name>A0A182EL51_ONCOC</name>
<gene>
    <name evidence="6" type="ORF">NOO_LOCUS8840</name>
</gene>
<evidence type="ECO:0000313" key="7">
    <source>
        <dbReference type="Proteomes" id="UP000271087"/>
    </source>
</evidence>
<dbReference type="InterPro" id="IPR003591">
    <property type="entry name" value="Leu-rich_rpt_typical-subtyp"/>
</dbReference>
<protein>
    <submittedName>
        <fullName evidence="8">DUF5614 domain-containing protein</fullName>
    </submittedName>
</protein>
<accession>A0A182EL51</accession>
<evidence type="ECO:0000313" key="6">
    <source>
        <dbReference type="EMBL" id="VDM91805.1"/>
    </source>
</evidence>
<dbReference type="Pfam" id="PF13516">
    <property type="entry name" value="LRR_6"/>
    <property type="match status" value="1"/>
</dbReference>
<reference evidence="8" key="1">
    <citation type="submission" date="2016-06" db="UniProtKB">
        <authorList>
            <consortium name="WormBaseParasite"/>
        </authorList>
    </citation>
    <scope>IDENTIFICATION</scope>
</reference>
<dbReference type="PANTHER" id="PTHR48051">
    <property type="match status" value="1"/>
</dbReference>
<evidence type="ECO:0000313" key="8">
    <source>
        <dbReference type="WBParaSite" id="nOo.2.0.1.t08840-RA"/>
    </source>
</evidence>
<dbReference type="PROSITE" id="PS51450">
    <property type="entry name" value="LRR"/>
    <property type="match status" value="1"/>
</dbReference>
<keyword evidence="2" id="KW-0677">Repeat</keyword>
<evidence type="ECO:0000256" key="1">
    <source>
        <dbReference type="ARBA" id="ARBA00022614"/>
    </source>
</evidence>
<dbReference type="InterPro" id="IPR001611">
    <property type="entry name" value="Leu-rich_rpt"/>
</dbReference>
<keyword evidence="3" id="KW-0539">Nucleus</keyword>